<reference evidence="2 3" key="1">
    <citation type="submission" date="2017-12" db="EMBL/GenBank/DDBJ databases">
        <authorList>
            <consortium name="DOE Joint Genome Institute"/>
            <person name="Haridas S."/>
            <person name="Kjaerbolling I."/>
            <person name="Vesth T.C."/>
            <person name="Frisvad J.C."/>
            <person name="Nybo J.L."/>
            <person name="Theobald S."/>
            <person name="Kuo A."/>
            <person name="Bowyer P."/>
            <person name="Matsuda Y."/>
            <person name="Mondo S."/>
            <person name="Lyhne E.K."/>
            <person name="Kogle M.E."/>
            <person name="Clum A."/>
            <person name="Lipzen A."/>
            <person name="Salamov A."/>
            <person name="Ngan C.Y."/>
            <person name="Daum C."/>
            <person name="Chiniquy J."/>
            <person name="Barry K."/>
            <person name="LaButti K."/>
            <person name="Simmons B.A."/>
            <person name="Magnuson J.K."/>
            <person name="Mortensen U.H."/>
            <person name="Larsen T.O."/>
            <person name="Grigoriev I.V."/>
            <person name="Baker S.E."/>
            <person name="Andersen M.R."/>
            <person name="Nordberg H.P."/>
            <person name="Cantor M.N."/>
            <person name="Hua S.X."/>
        </authorList>
    </citation>
    <scope>NUCLEOTIDE SEQUENCE [LARGE SCALE GENOMIC DNA]</scope>
    <source>
        <strain evidence="2 3">CBS 102.13</strain>
    </source>
</reference>
<dbReference type="EMBL" id="KZ559165">
    <property type="protein sequence ID" value="PLB35227.1"/>
    <property type="molecule type" value="Genomic_DNA"/>
</dbReference>
<sequence>MPAIMDRTWRFVENIEALTISREEVHLHDLSKASRTKSCLFGLLTAAYRRGSGLQTFLTSPREIFHRRDLAHRLHHHLDAVVEQRFHGKKQAAGKGSEKKCAPSRTGLPLSLE</sequence>
<evidence type="ECO:0000313" key="2">
    <source>
        <dbReference type="EMBL" id="PLB35227.1"/>
    </source>
</evidence>
<dbReference type="AlphaFoldDB" id="A0A2I2F3L4"/>
<dbReference type="RefSeq" id="XP_024669239.1">
    <property type="nucleotide sequence ID" value="XM_024816830.1"/>
</dbReference>
<name>A0A2I2F3L4_ASPCN</name>
<evidence type="ECO:0000313" key="3">
    <source>
        <dbReference type="Proteomes" id="UP000234585"/>
    </source>
</evidence>
<dbReference type="GeneID" id="36523990"/>
<feature type="region of interest" description="Disordered" evidence="1">
    <location>
        <begin position="86"/>
        <end position="113"/>
    </location>
</feature>
<proteinExistence type="predicted"/>
<gene>
    <name evidence="2" type="ORF">BDW47DRAFT_128296</name>
</gene>
<dbReference type="Proteomes" id="UP000234585">
    <property type="component" value="Unassembled WGS sequence"/>
</dbReference>
<keyword evidence="3" id="KW-1185">Reference proteome</keyword>
<accession>A0A2I2F3L4</accession>
<evidence type="ECO:0000256" key="1">
    <source>
        <dbReference type="SAM" id="MobiDB-lite"/>
    </source>
</evidence>
<protein>
    <submittedName>
        <fullName evidence="2">Uncharacterized protein</fullName>
    </submittedName>
</protein>
<organism evidence="2 3">
    <name type="scientific">Aspergillus candidus</name>
    <dbReference type="NCBI Taxonomy" id="41067"/>
    <lineage>
        <taxon>Eukaryota</taxon>
        <taxon>Fungi</taxon>
        <taxon>Dikarya</taxon>
        <taxon>Ascomycota</taxon>
        <taxon>Pezizomycotina</taxon>
        <taxon>Eurotiomycetes</taxon>
        <taxon>Eurotiomycetidae</taxon>
        <taxon>Eurotiales</taxon>
        <taxon>Aspergillaceae</taxon>
        <taxon>Aspergillus</taxon>
        <taxon>Aspergillus subgen. Circumdati</taxon>
    </lineage>
</organism>